<dbReference type="InterPro" id="IPR018060">
    <property type="entry name" value="HTH_AraC"/>
</dbReference>
<gene>
    <name evidence="5" type="ORF">HLH29_15945</name>
</gene>
<evidence type="ECO:0000256" key="3">
    <source>
        <dbReference type="ARBA" id="ARBA00023163"/>
    </source>
</evidence>
<dbReference type="SUPFAM" id="SSF52317">
    <property type="entry name" value="Class I glutamine amidotransferase-like"/>
    <property type="match status" value="1"/>
</dbReference>
<dbReference type="PANTHER" id="PTHR43130">
    <property type="entry name" value="ARAC-FAMILY TRANSCRIPTIONAL REGULATOR"/>
    <property type="match status" value="1"/>
</dbReference>
<dbReference type="Pfam" id="PF01965">
    <property type="entry name" value="DJ-1_PfpI"/>
    <property type="match status" value="1"/>
</dbReference>
<keyword evidence="2" id="KW-0238">DNA-binding</keyword>
<evidence type="ECO:0000313" key="6">
    <source>
        <dbReference type="Proteomes" id="UP000525623"/>
    </source>
</evidence>
<reference evidence="5 6" key="1">
    <citation type="submission" date="2020-04" db="EMBL/GenBank/DDBJ databases">
        <title>Description of novel Gluconacetobacter.</title>
        <authorList>
            <person name="Sombolestani A."/>
        </authorList>
    </citation>
    <scope>NUCLEOTIDE SEQUENCE [LARGE SCALE GENOMIC DNA]</scope>
    <source>
        <strain evidence="5 6">LMG 27725</strain>
    </source>
</reference>
<dbReference type="InterPro" id="IPR018062">
    <property type="entry name" value="HTH_AraC-typ_CS"/>
</dbReference>
<sequence>MRAEEDAFWRQRWKHAGAHVGFLLLPHFSMLELSCAIDLLRIARRLGSRDYRWTLLSADGARVTASNGIALDVAAGLRDGVVPDILFAMASYEPLQAVTPAIEHGLRRMARHGVLLGAVDTGVFVLARAGLLAGRSVTLHWESQAAFIESFPDISVTSGLYVFDRDRLTGAGGAAVIDMMLFFIALQHDDDLARAVAEQIVHPPMRAGEAAQRLSVAGRYALRDQRIARAVTLMEVHVEHPLTMEGLARAVGLSQRQFERLCHMHLGRSGKSFYLTLRLERARQMLTDSGLDVAGAALATGFENAAHFSRLFRRVFGVTPTQLRATGMRIDPKW</sequence>
<dbReference type="Pfam" id="PF12833">
    <property type="entry name" value="HTH_18"/>
    <property type="match status" value="1"/>
</dbReference>
<dbReference type="InterPro" id="IPR009057">
    <property type="entry name" value="Homeodomain-like_sf"/>
</dbReference>
<feature type="domain" description="HTH araC/xylS-type" evidence="4">
    <location>
        <begin position="228"/>
        <end position="326"/>
    </location>
</feature>
<dbReference type="GO" id="GO:0003700">
    <property type="term" value="F:DNA-binding transcription factor activity"/>
    <property type="evidence" value="ECO:0007669"/>
    <property type="project" value="InterPro"/>
</dbReference>
<protein>
    <submittedName>
        <fullName evidence="5">GlxA family transcriptional regulator</fullName>
    </submittedName>
</protein>
<dbReference type="Gene3D" id="1.10.10.60">
    <property type="entry name" value="Homeodomain-like"/>
    <property type="match status" value="2"/>
</dbReference>
<dbReference type="RefSeq" id="WP_182968363.1">
    <property type="nucleotide sequence ID" value="NZ_BAABGC010000019.1"/>
</dbReference>
<proteinExistence type="predicted"/>
<dbReference type="CDD" id="cd03136">
    <property type="entry name" value="GATase1_AraC_ArgR_like"/>
    <property type="match status" value="1"/>
</dbReference>
<evidence type="ECO:0000256" key="1">
    <source>
        <dbReference type="ARBA" id="ARBA00023015"/>
    </source>
</evidence>
<dbReference type="EMBL" id="JABEQL010000028">
    <property type="protein sequence ID" value="MBB2180630.1"/>
    <property type="molecule type" value="Genomic_DNA"/>
</dbReference>
<keyword evidence="1" id="KW-0805">Transcription regulation</keyword>
<evidence type="ECO:0000313" key="5">
    <source>
        <dbReference type="EMBL" id="MBB2180630.1"/>
    </source>
</evidence>
<dbReference type="Gene3D" id="3.40.50.880">
    <property type="match status" value="1"/>
</dbReference>
<dbReference type="PROSITE" id="PS00041">
    <property type="entry name" value="HTH_ARAC_FAMILY_1"/>
    <property type="match status" value="1"/>
</dbReference>
<dbReference type="InterPro" id="IPR029062">
    <property type="entry name" value="Class_I_gatase-like"/>
</dbReference>
<dbReference type="PRINTS" id="PR00032">
    <property type="entry name" value="HTHARAC"/>
</dbReference>
<dbReference type="PANTHER" id="PTHR43130:SF3">
    <property type="entry name" value="HTH-TYPE TRANSCRIPTIONAL REGULATOR RV1931C"/>
    <property type="match status" value="1"/>
</dbReference>
<accession>A0A7W4PB03</accession>
<evidence type="ECO:0000256" key="2">
    <source>
        <dbReference type="ARBA" id="ARBA00023125"/>
    </source>
</evidence>
<keyword evidence="6" id="KW-1185">Reference proteome</keyword>
<dbReference type="Proteomes" id="UP000525623">
    <property type="component" value="Unassembled WGS sequence"/>
</dbReference>
<keyword evidence="3" id="KW-0804">Transcription</keyword>
<dbReference type="InterPro" id="IPR052158">
    <property type="entry name" value="INH-QAR"/>
</dbReference>
<organism evidence="5 6">
    <name type="scientific">Gluconacetobacter tumulicola</name>
    <dbReference type="NCBI Taxonomy" id="1017177"/>
    <lineage>
        <taxon>Bacteria</taxon>
        <taxon>Pseudomonadati</taxon>
        <taxon>Pseudomonadota</taxon>
        <taxon>Alphaproteobacteria</taxon>
        <taxon>Acetobacterales</taxon>
        <taxon>Acetobacteraceae</taxon>
        <taxon>Gluconacetobacter</taxon>
    </lineage>
</organism>
<dbReference type="GO" id="GO:0043565">
    <property type="term" value="F:sequence-specific DNA binding"/>
    <property type="evidence" value="ECO:0007669"/>
    <property type="project" value="InterPro"/>
</dbReference>
<dbReference type="InterPro" id="IPR002818">
    <property type="entry name" value="DJ-1/PfpI"/>
</dbReference>
<dbReference type="SUPFAM" id="SSF46689">
    <property type="entry name" value="Homeodomain-like"/>
    <property type="match status" value="2"/>
</dbReference>
<dbReference type="AlphaFoldDB" id="A0A7W4PB03"/>
<evidence type="ECO:0000259" key="4">
    <source>
        <dbReference type="PROSITE" id="PS01124"/>
    </source>
</evidence>
<name>A0A7W4PB03_9PROT</name>
<dbReference type="SMART" id="SM00342">
    <property type="entry name" value="HTH_ARAC"/>
    <property type="match status" value="1"/>
</dbReference>
<comment type="caution">
    <text evidence="5">The sequence shown here is derived from an EMBL/GenBank/DDBJ whole genome shotgun (WGS) entry which is preliminary data.</text>
</comment>
<dbReference type="InterPro" id="IPR020449">
    <property type="entry name" value="Tscrpt_reg_AraC-type_HTH"/>
</dbReference>
<dbReference type="PROSITE" id="PS01124">
    <property type="entry name" value="HTH_ARAC_FAMILY_2"/>
    <property type="match status" value="1"/>
</dbReference>